<dbReference type="OrthoDB" id="5362287at2759"/>
<dbReference type="Proteomes" id="UP000799779">
    <property type="component" value="Unassembled WGS sequence"/>
</dbReference>
<accession>A0A6A5VVK1</accession>
<keyword evidence="2" id="KW-1185">Reference proteome</keyword>
<sequence length="739" mass="84772">LKVLRNKVLDRLAETLARYKSDRTVNKGPVLDPKHVSSTMMIIDEEHNKVKILCAKNEGLNQHNSTDDTDFLNCWKACMEHISKEGVGTEEDKIHMLDMILKYQRPRITYYLNKLRQALRFEKPTTRIPQATRPRLCDACLQKLPVLRTRSWIDDSGNEFQFPIASLDEGENVSRAALSAQSVKNIKDDVDSIFKQVGQVSSLNKNEDGHLSRAILKQLLPSLFSVWRSPHFQASIKARLRARLQDSQNSERRQHEAFTALKFLCRVYYSVDVFIQAAQSMPIFKSVECILVSLPPEIPTNPISDPISAQTTPLEVAKSLGLYVRGIGWLQHLGKNDIKNSFHKLQRDKCHVHAEVQLLTHQTQHFKSEQKDGYVHPYIGCSKLCCLLCWLLLQVHGAYQVRGTHETIMHRWEIPAILLTEAYTAEYLPILQDFFGLIRMLLQRIMDQPFPLRHAELLAQSSAALSTIETVLDREKAQMEEPQLNMRQVKRDDDAHPLSLPEREVLALYAILFRDFNNIPDPLTSEWLKFGFCYCTSRGQTIQLAKLYIQLAKSGASLGEIARAYEEQTLPSLMRRRGLNSTYLQAKGISFHLPDLEELGIYRLIAEVNHTLSGRFCYCHLPKGGCHPKFETHLSRESDGDYGFHGTNTWERWQLLNFFKHVFGHKDFNARKMQEAKRHPDKKKLEQYLDSLIPNFQRSIVDTVLGEIVFPKLKAGVSFPNGRPPCWCVMHDAIAPEGL</sequence>
<feature type="non-terminal residue" evidence="1">
    <location>
        <position position="1"/>
    </location>
</feature>
<dbReference type="InterPro" id="IPR027796">
    <property type="entry name" value="OTT_1508_deam-like"/>
</dbReference>
<gene>
    <name evidence="1" type="ORF">P154DRAFT_384427</name>
</gene>
<protein>
    <submittedName>
        <fullName evidence="1">Uncharacterized protein</fullName>
    </submittedName>
</protein>
<dbReference type="AlphaFoldDB" id="A0A6A5VVK1"/>
<evidence type="ECO:0000313" key="1">
    <source>
        <dbReference type="EMBL" id="KAF1993802.1"/>
    </source>
</evidence>
<reference evidence="1" key="1">
    <citation type="journal article" date="2020" name="Stud. Mycol.">
        <title>101 Dothideomycetes genomes: a test case for predicting lifestyles and emergence of pathogens.</title>
        <authorList>
            <person name="Haridas S."/>
            <person name="Albert R."/>
            <person name="Binder M."/>
            <person name="Bloem J."/>
            <person name="Labutti K."/>
            <person name="Salamov A."/>
            <person name="Andreopoulos B."/>
            <person name="Baker S."/>
            <person name="Barry K."/>
            <person name="Bills G."/>
            <person name="Bluhm B."/>
            <person name="Cannon C."/>
            <person name="Castanera R."/>
            <person name="Culley D."/>
            <person name="Daum C."/>
            <person name="Ezra D."/>
            <person name="Gonzalez J."/>
            <person name="Henrissat B."/>
            <person name="Kuo A."/>
            <person name="Liang C."/>
            <person name="Lipzen A."/>
            <person name="Lutzoni F."/>
            <person name="Magnuson J."/>
            <person name="Mondo S."/>
            <person name="Nolan M."/>
            <person name="Ohm R."/>
            <person name="Pangilinan J."/>
            <person name="Park H.-J."/>
            <person name="Ramirez L."/>
            <person name="Alfaro M."/>
            <person name="Sun H."/>
            <person name="Tritt A."/>
            <person name="Yoshinaga Y."/>
            <person name="Zwiers L.-H."/>
            <person name="Turgeon B."/>
            <person name="Goodwin S."/>
            <person name="Spatafora J."/>
            <person name="Crous P."/>
            <person name="Grigoriev I."/>
        </authorList>
    </citation>
    <scope>NUCLEOTIDE SEQUENCE</scope>
    <source>
        <strain evidence="1">CBS 123094</strain>
    </source>
</reference>
<name>A0A6A5VVK1_9PLEO</name>
<feature type="non-terminal residue" evidence="1">
    <location>
        <position position="739"/>
    </location>
</feature>
<evidence type="ECO:0000313" key="2">
    <source>
        <dbReference type="Proteomes" id="UP000799779"/>
    </source>
</evidence>
<organism evidence="1 2">
    <name type="scientific">Amniculicola lignicola CBS 123094</name>
    <dbReference type="NCBI Taxonomy" id="1392246"/>
    <lineage>
        <taxon>Eukaryota</taxon>
        <taxon>Fungi</taxon>
        <taxon>Dikarya</taxon>
        <taxon>Ascomycota</taxon>
        <taxon>Pezizomycotina</taxon>
        <taxon>Dothideomycetes</taxon>
        <taxon>Pleosporomycetidae</taxon>
        <taxon>Pleosporales</taxon>
        <taxon>Amniculicolaceae</taxon>
        <taxon>Amniculicola</taxon>
    </lineage>
</organism>
<proteinExistence type="predicted"/>
<dbReference type="EMBL" id="ML977685">
    <property type="protein sequence ID" value="KAF1993802.1"/>
    <property type="molecule type" value="Genomic_DNA"/>
</dbReference>
<dbReference type="Pfam" id="PF14441">
    <property type="entry name" value="OTT_1508_deam"/>
    <property type="match status" value="1"/>
</dbReference>